<comment type="caution">
    <text evidence="1">The sequence shown here is derived from an EMBL/GenBank/DDBJ whole genome shotgun (WGS) entry which is preliminary data.</text>
</comment>
<accession>A0A3N4QZ87</accession>
<protein>
    <submittedName>
        <fullName evidence="1">Uncharacterized protein</fullName>
    </submittedName>
</protein>
<organism evidence="1 2">
    <name type="scientific">Kitasatospora cineracea</name>
    <dbReference type="NCBI Taxonomy" id="88074"/>
    <lineage>
        <taxon>Bacteria</taxon>
        <taxon>Bacillati</taxon>
        <taxon>Actinomycetota</taxon>
        <taxon>Actinomycetes</taxon>
        <taxon>Kitasatosporales</taxon>
        <taxon>Streptomycetaceae</taxon>
        <taxon>Kitasatospora</taxon>
    </lineage>
</organism>
<reference evidence="1 2" key="1">
    <citation type="submission" date="2018-11" db="EMBL/GenBank/DDBJ databases">
        <title>Sequencing the genomes of 1000 actinobacteria strains.</title>
        <authorList>
            <person name="Klenk H.-P."/>
        </authorList>
    </citation>
    <scope>NUCLEOTIDE SEQUENCE [LARGE SCALE GENOMIC DNA]</scope>
    <source>
        <strain evidence="1 2">DSM 44781</strain>
    </source>
</reference>
<gene>
    <name evidence="1" type="ORF">EDD38_7685</name>
</gene>
<evidence type="ECO:0000313" key="1">
    <source>
        <dbReference type="EMBL" id="RPE26623.1"/>
    </source>
</evidence>
<dbReference type="Proteomes" id="UP000266906">
    <property type="component" value="Unassembled WGS sequence"/>
</dbReference>
<name>A0A3N4QZ87_9ACTN</name>
<dbReference type="AlphaFoldDB" id="A0A3N4QZ87"/>
<keyword evidence="2" id="KW-1185">Reference proteome</keyword>
<dbReference type="EMBL" id="RKQG01000006">
    <property type="protein sequence ID" value="RPE26623.1"/>
    <property type="molecule type" value="Genomic_DNA"/>
</dbReference>
<evidence type="ECO:0000313" key="2">
    <source>
        <dbReference type="Proteomes" id="UP000266906"/>
    </source>
</evidence>
<proteinExistence type="predicted"/>
<sequence>MPREGDHYKRFKAYLELGPGRTVAEVAQRVGISPNRLRDIALTWRWRERAEARDLERERCEDAQARAVDRKRRAEMAEMLHTTAMRFGAAAQGLNLRDVPAGVLVRGAAEAARTYDTLMRGAGPVVQVEARASASASASAAAGSVLQMGVATPEAVAELSEDQAVVLARAAAEELVRRSGGGA</sequence>